<dbReference type="EMBL" id="BAAAFD010000006">
    <property type="protein sequence ID" value="GAA0857374.1"/>
    <property type="molecule type" value="Genomic_DNA"/>
</dbReference>
<comment type="catalytic activity">
    <reaction evidence="1">
        <text>ATP + protein L-histidine = ADP + protein N-phospho-L-histidine.</text>
        <dbReference type="EC" id="2.7.13.3"/>
    </reaction>
</comment>
<evidence type="ECO:0000313" key="5">
    <source>
        <dbReference type="Proteomes" id="UP001500359"/>
    </source>
</evidence>
<evidence type="ECO:0000313" key="4">
    <source>
        <dbReference type="EMBL" id="GAA0857374.1"/>
    </source>
</evidence>
<evidence type="ECO:0000256" key="2">
    <source>
        <dbReference type="ARBA" id="ARBA00012438"/>
    </source>
</evidence>
<evidence type="ECO:0000259" key="3">
    <source>
        <dbReference type="PROSITE" id="PS50109"/>
    </source>
</evidence>
<dbReference type="PANTHER" id="PTHR45569">
    <property type="entry name" value="SENSOR PROTEIN KDPD"/>
    <property type="match status" value="1"/>
</dbReference>
<dbReference type="InterPro" id="IPR003594">
    <property type="entry name" value="HATPase_dom"/>
</dbReference>
<organism evidence="4 5">
    <name type="scientific">Aliiglaciecola litoralis</name>
    <dbReference type="NCBI Taxonomy" id="582857"/>
    <lineage>
        <taxon>Bacteria</taxon>
        <taxon>Pseudomonadati</taxon>
        <taxon>Pseudomonadota</taxon>
        <taxon>Gammaproteobacteria</taxon>
        <taxon>Alteromonadales</taxon>
        <taxon>Alteromonadaceae</taxon>
        <taxon>Aliiglaciecola</taxon>
    </lineage>
</organism>
<reference evidence="5" key="1">
    <citation type="journal article" date="2019" name="Int. J. Syst. Evol. Microbiol.">
        <title>The Global Catalogue of Microorganisms (GCM) 10K type strain sequencing project: providing services to taxonomists for standard genome sequencing and annotation.</title>
        <authorList>
            <consortium name="The Broad Institute Genomics Platform"/>
            <consortium name="The Broad Institute Genome Sequencing Center for Infectious Disease"/>
            <person name="Wu L."/>
            <person name="Ma J."/>
        </authorList>
    </citation>
    <scope>NUCLEOTIDE SEQUENCE [LARGE SCALE GENOMIC DNA]</scope>
    <source>
        <strain evidence="5">JCM 15896</strain>
    </source>
</reference>
<name>A0ABN1LLK2_9ALTE</name>
<sequence length="204" mass="22777">MLQQSIDALNLCIGTDNEQAKPMLSTAHYEAARLNTGLVQVLSLYRAEMENLPINEDECFIDDLLEDIFITHENYLGHKNMSLNVEQTPGLVRYLDKELITLLLNDILVNAMRYGQQKLLVSAFEDDGWLVIQVEDDGAGYPTRMLESNSALMQNLKISEGRTGLGLFFARLIAATHRRGDRQGEISFTNGGKLGGSVFTLKLP</sequence>
<keyword evidence="4" id="KW-0418">Kinase</keyword>
<proteinExistence type="predicted"/>
<dbReference type="PANTHER" id="PTHR45569:SF1">
    <property type="entry name" value="SENSOR PROTEIN KDPD"/>
    <property type="match status" value="1"/>
</dbReference>
<keyword evidence="5" id="KW-1185">Reference proteome</keyword>
<dbReference type="PRINTS" id="PR00344">
    <property type="entry name" value="BCTRLSENSOR"/>
</dbReference>
<dbReference type="InterPro" id="IPR036890">
    <property type="entry name" value="HATPase_C_sf"/>
</dbReference>
<dbReference type="InterPro" id="IPR005467">
    <property type="entry name" value="His_kinase_dom"/>
</dbReference>
<dbReference type="PROSITE" id="PS50109">
    <property type="entry name" value="HIS_KIN"/>
    <property type="match status" value="1"/>
</dbReference>
<dbReference type="EC" id="2.7.13.3" evidence="2"/>
<dbReference type="Proteomes" id="UP001500359">
    <property type="component" value="Unassembled WGS sequence"/>
</dbReference>
<dbReference type="Gene3D" id="3.30.565.10">
    <property type="entry name" value="Histidine kinase-like ATPase, C-terminal domain"/>
    <property type="match status" value="1"/>
</dbReference>
<dbReference type="Pfam" id="PF02518">
    <property type="entry name" value="HATPase_c"/>
    <property type="match status" value="1"/>
</dbReference>
<dbReference type="SUPFAM" id="SSF55874">
    <property type="entry name" value="ATPase domain of HSP90 chaperone/DNA topoisomerase II/histidine kinase"/>
    <property type="match status" value="1"/>
</dbReference>
<evidence type="ECO:0000256" key="1">
    <source>
        <dbReference type="ARBA" id="ARBA00000085"/>
    </source>
</evidence>
<dbReference type="InterPro" id="IPR052023">
    <property type="entry name" value="Histidine_kinase_KdpD"/>
</dbReference>
<dbReference type="GO" id="GO:0016301">
    <property type="term" value="F:kinase activity"/>
    <property type="evidence" value="ECO:0007669"/>
    <property type="project" value="UniProtKB-KW"/>
</dbReference>
<comment type="caution">
    <text evidence="4">The sequence shown here is derived from an EMBL/GenBank/DDBJ whole genome shotgun (WGS) entry which is preliminary data.</text>
</comment>
<keyword evidence="4" id="KW-0808">Transferase</keyword>
<dbReference type="InterPro" id="IPR004358">
    <property type="entry name" value="Sig_transdc_His_kin-like_C"/>
</dbReference>
<feature type="domain" description="Histidine kinase" evidence="3">
    <location>
        <begin position="1"/>
        <end position="204"/>
    </location>
</feature>
<protein>
    <recommendedName>
        <fullName evidence="2">histidine kinase</fullName>
        <ecNumber evidence="2">2.7.13.3</ecNumber>
    </recommendedName>
</protein>
<dbReference type="SMART" id="SM00387">
    <property type="entry name" value="HATPase_c"/>
    <property type="match status" value="1"/>
</dbReference>
<gene>
    <name evidence="4" type="ORF">GCM10009114_22910</name>
</gene>
<accession>A0ABN1LLK2</accession>